<feature type="transmembrane region" description="Helical" evidence="1">
    <location>
        <begin position="254"/>
        <end position="272"/>
    </location>
</feature>
<feature type="transmembrane region" description="Helical" evidence="1">
    <location>
        <begin position="31"/>
        <end position="51"/>
    </location>
</feature>
<keyword evidence="1" id="KW-0472">Membrane</keyword>
<reference evidence="3" key="1">
    <citation type="journal article" date="2019" name="Int. J. Syst. Evol. Microbiol.">
        <title>The Global Catalogue of Microorganisms (GCM) 10K type strain sequencing project: providing services to taxonomists for standard genome sequencing and annotation.</title>
        <authorList>
            <consortium name="The Broad Institute Genomics Platform"/>
            <consortium name="The Broad Institute Genome Sequencing Center for Infectious Disease"/>
            <person name="Wu L."/>
            <person name="Ma J."/>
        </authorList>
    </citation>
    <scope>NUCLEOTIDE SEQUENCE [LARGE SCALE GENOMIC DNA]</scope>
    <source>
        <strain evidence="3">TISTR 2241</strain>
    </source>
</reference>
<dbReference type="EMBL" id="JBHUMR010000024">
    <property type="protein sequence ID" value="MFD2618652.1"/>
    <property type="molecule type" value="Genomic_DNA"/>
</dbReference>
<sequence>MGTNLNRFPTNYLVFMWSPKRIFAVRRHLSWWKLAFIFIFITGCLMMPLTLQLSKMKTVPFSVIAPSVNKTINSDFAEQMKGHTIKNGNLSPFFEYKQKNGRNLLAIDPSSKWKVSGYDYHHSIHGFKNSLVFQTNQVVISDQNGFGFTVSYPKHRILTFSGDKSNMKVLISELWVNQYKQDYLGVMTLICFVGLMISNLILMGMLSFILWITKFTKTTDIHTFKEAVTVVFMCAGCPTITALLISLFSFNLGTMILIQSFGLVIMITLVFWKTHFQNEQFEKKQHLKVVGDEMK</sequence>
<evidence type="ECO:0000256" key="1">
    <source>
        <dbReference type="SAM" id="Phobius"/>
    </source>
</evidence>
<accession>A0ABW5PV91</accession>
<keyword evidence="3" id="KW-1185">Reference proteome</keyword>
<dbReference type="Proteomes" id="UP001597458">
    <property type="component" value="Unassembled WGS sequence"/>
</dbReference>
<keyword evidence="1" id="KW-1133">Transmembrane helix</keyword>
<keyword evidence="1" id="KW-0812">Transmembrane</keyword>
<dbReference type="RefSeq" id="WP_141191531.1">
    <property type="nucleotide sequence ID" value="NZ_JBHUMR010000024.1"/>
</dbReference>
<feature type="transmembrane region" description="Helical" evidence="1">
    <location>
        <begin position="224"/>
        <end position="248"/>
    </location>
</feature>
<feature type="transmembrane region" description="Helical" evidence="1">
    <location>
        <begin position="183"/>
        <end position="212"/>
    </location>
</feature>
<comment type="caution">
    <text evidence="2">The sequence shown here is derived from an EMBL/GenBank/DDBJ whole genome shotgun (WGS) entry which is preliminary data.</text>
</comment>
<evidence type="ECO:0000313" key="3">
    <source>
        <dbReference type="Proteomes" id="UP001597458"/>
    </source>
</evidence>
<protein>
    <submittedName>
        <fullName evidence="2">DUF1189 domain-containing protein</fullName>
    </submittedName>
</protein>
<organism evidence="2 3">
    <name type="scientific">Terrilactibacillus laevilacticus</name>
    <dbReference type="NCBI Taxonomy" id="1380157"/>
    <lineage>
        <taxon>Bacteria</taxon>
        <taxon>Bacillati</taxon>
        <taxon>Bacillota</taxon>
        <taxon>Bacilli</taxon>
        <taxon>Bacillales</taxon>
        <taxon>Bacillaceae</taxon>
        <taxon>Terrilactibacillus</taxon>
    </lineage>
</organism>
<proteinExistence type="predicted"/>
<gene>
    <name evidence="2" type="ORF">ACFSTF_15285</name>
</gene>
<evidence type="ECO:0000313" key="2">
    <source>
        <dbReference type="EMBL" id="MFD2618652.1"/>
    </source>
</evidence>
<name>A0ABW5PV91_9BACI</name>